<protein>
    <submittedName>
        <fullName evidence="1">Uncharacterized protein</fullName>
    </submittedName>
</protein>
<evidence type="ECO:0000313" key="2">
    <source>
        <dbReference type="Proteomes" id="UP000569092"/>
    </source>
</evidence>
<reference evidence="1 2" key="1">
    <citation type="submission" date="2020-08" db="EMBL/GenBank/DDBJ databases">
        <title>Genomic Encyclopedia of Type Strains, Phase IV (KMG-V): Genome sequencing to study the core and pangenomes of soil and plant-associated prokaryotes.</title>
        <authorList>
            <person name="Whitman W."/>
        </authorList>
    </citation>
    <scope>NUCLEOTIDE SEQUENCE [LARGE SCALE GENOMIC DNA]</scope>
    <source>
        <strain evidence="1 2">M8US30</strain>
    </source>
</reference>
<dbReference type="Proteomes" id="UP000569092">
    <property type="component" value="Unassembled WGS sequence"/>
</dbReference>
<name>A0A7W8N6N8_9BACT</name>
<dbReference type="AlphaFoldDB" id="A0A7W8N6N8"/>
<accession>A0A7W8N6N8</accession>
<sequence>MGLMIEWSWRIEDEHKILAGSWSDEELWQPLFDRITRSKVIGVSLFGRLPEVQLVFSNGLYLCSMMTSDGDPEWAVFDRRGGTIKSVGVRDGILHFENESAVEGGFAV</sequence>
<comment type="caution">
    <text evidence="1">The sequence shown here is derived from an EMBL/GenBank/DDBJ whole genome shotgun (WGS) entry which is preliminary data.</text>
</comment>
<dbReference type="EMBL" id="JACHDZ010000005">
    <property type="protein sequence ID" value="MBB5345200.1"/>
    <property type="molecule type" value="Genomic_DNA"/>
</dbReference>
<gene>
    <name evidence="1" type="ORF">HDF10_003191</name>
</gene>
<organism evidence="1 2">
    <name type="scientific">Tunturiibacter lichenicola</name>
    <dbReference type="NCBI Taxonomy" id="2051959"/>
    <lineage>
        <taxon>Bacteria</taxon>
        <taxon>Pseudomonadati</taxon>
        <taxon>Acidobacteriota</taxon>
        <taxon>Terriglobia</taxon>
        <taxon>Terriglobales</taxon>
        <taxon>Acidobacteriaceae</taxon>
        <taxon>Tunturiibacter</taxon>
    </lineage>
</organism>
<proteinExistence type="predicted"/>
<evidence type="ECO:0000313" key="1">
    <source>
        <dbReference type="EMBL" id="MBB5345200.1"/>
    </source>
</evidence>